<dbReference type="GO" id="GO:0016887">
    <property type="term" value="F:ATP hydrolysis activity"/>
    <property type="evidence" value="ECO:0007669"/>
    <property type="project" value="InterPro"/>
</dbReference>
<organism evidence="2 3">
    <name type="scientific">Desulfosarcina ovata subsp. sediminis</name>
    <dbReference type="NCBI Taxonomy" id="885957"/>
    <lineage>
        <taxon>Bacteria</taxon>
        <taxon>Pseudomonadati</taxon>
        <taxon>Thermodesulfobacteriota</taxon>
        <taxon>Desulfobacteria</taxon>
        <taxon>Desulfobacterales</taxon>
        <taxon>Desulfosarcinaceae</taxon>
        <taxon>Desulfosarcina</taxon>
    </lineage>
</organism>
<dbReference type="Pfam" id="PF07728">
    <property type="entry name" value="AAA_5"/>
    <property type="match status" value="1"/>
</dbReference>
<dbReference type="InterPro" id="IPR027417">
    <property type="entry name" value="P-loop_NTPase"/>
</dbReference>
<evidence type="ECO:0000259" key="1">
    <source>
        <dbReference type="Pfam" id="PF07728"/>
    </source>
</evidence>
<reference evidence="2 3" key="1">
    <citation type="submission" date="2019-11" db="EMBL/GenBank/DDBJ databases">
        <title>Comparative genomics of hydrocarbon-degrading Desulfosarcina strains.</title>
        <authorList>
            <person name="Watanabe M."/>
            <person name="Kojima H."/>
            <person name="Fukui M."/>
        </authorList>
    </citation>
    <scope>NUCLEOTIDE SEQUENCE [LARGE SCALE GENOMIC DNA]</scope>
    <source>
        <strain evidence="2 3">28bB2T</strain>
    </source>
</reference>
<proteinExistence type="predicted"/>
<dbReference type="SUPFAM" id="SSF52540">
    <property type="entry name" value="P-loop containing nucleoside triphosphate hydrolases"/>
    <property type="match status" value="1"/>
</dbReference>
<dbReference type="RefSeq" id="WP_155323628.1">
    <property type="nucleotide sequence ID" value="NZ_AP021876.1"/>
</dbReference>
<sequence>MKPSRIIETLKTLITIRQPVFVWGAPGVGKSQVVAQVARQAGVELVDVRAVLLDPVDLRGLPRIDDSNRACWCPPDFLPINGKGVLFLDELNAAPPLVQAACYQLVLDRRLGEYRLPDGWSIVAAGNRETDRAVTHRMPSALANRFVHLNFEVDDAEWLAWAQAAGVAVEVSAFVRFRTNLLHAFDPQKDDKAFPTPRSWEFVSRIMNSRTTAIPDLELIAGAVGEGAAAEFCGFLRVFRDLPDPQVLIDSPETADVPDDPATLYAVCELLSQKTDLANLPRIMTYAKRLPPEFSVLLVRDAARINSAIVETPAFNDWAVAHADVLI</sequence>
<dbReference type="Gene3D" id="3.40.50.300">
    <property type="entry name" value="P-loop containing nucleotide triphosphate hydrolases"/>
    <property type="match status" value="1"/>
</dbReference>
<gene>
    <name evidence="2" type="ORF">DSCO28_39750</name>
</gene>
<dbReference type="KEGG" id="dov:DSCO28_39750"/>
<evidence type="ECO:0000313" key="2">
    <source>
        <dbReference type="EMBL" id="BBO83409.1"/>
    </source>
</evidence>
<feature type="domain" description="ATPase dynein-related AAA" evidence="1">
    <location>
        <begin position="19"/>
        <end position="146"/>
    </location>
</feature>
<protein>
    <submittedName>
        <fullName evidence="2">ATPase</fullName>
    </submittedName>
</protein>
<dbReference type="CDD" id="cd00009">
    <property type="entry name" value="AAA"/>
    <property type="match status" value="1"/>
</dbReference>
<accession>A0A5K7ZT76</accession>
<name>A0A5K7ZT76_9BACT</name>
<dbReference type="Proteomes" id="UP000425960">
    <property type="component" value="Chromosome"/>
</dbReference>
<dbReference type="InterPro" id="IPR011704">
    <property type="entry name" value="ATPase_dyneun-rel_AAA"/>
</dbReference>
<dbReference type="GO" id="GO:0005524">
    <property type="term" value="F:ATP binding"/>
    <property type="evidence" value="ECO:0007669"/>
    <property type="project" value="InterPro"/>
</dbReference>
<dbReference type="AlphaFoldDB" id="A0A5K7ZT76"/>
<evidence type="ECO:0000313" key="3">
    <source>
        <dbReference type="Proteomes" id="UP000425960"/>
    </source>
</evidence>
<dbReference type="EMBL" id="AP021876">
    <property type="protein sequence ID" value="BBO83409.1"/>
    <property type="molecule type" value="Genomic_DNA"/>
</dbReference>